<reference evidence="4" key="1">
    <citation type="submission" date="2021-01" db="EMBL/GenBank/DDBJ databases">
        <authorList>
            <person name="Corre E."/>
            <person name="Pelletier E."/>
            <person name="Niang G."/>
            <person name="Scheremetjew M."/>
            <person name="Finn R."/>
            <person name="Kale V."/>
            <person name="Holt S."/>
            <person name="Cochrane G."/>
            <person name="Meng A."/>
            <person name="Brown T."/>
            <person name="Cohen L."/>
        </authorList>
    </citation>
    <scope>NUCLEOTIDE SEQUENCE</scope>
    <source>
        <strain evidence="4">CCMP3105</strain>
    </source>
</reference>
<evidence type="ECO:0008006" key="5">
    <source>
        <dbReference type="Google" id="ProtNLM"/>
    </source>
</evidence>
<dbReference type="Gene3D" id="1.25.10.10">
    <property type="entry name" value="Leucine-rich Repeat Variant"/>
    <property type="match status" value="1"/>
</dbReference>
<dbReference type="PANTHER" id="PTHR12363:SF33">
    <property type="entry name" value="IMPORTIN-13"/>
    <property type="match status" value="1"/>
</dbReference>
<dbReference type="GO" id="GO:0005634">
    <property type="term" value="C:nucleus"/>
    <property type="evidence" value="ECO:0007669"/>
    <property type="project" value="UniProtKB-SubCell"/>
</dbReference>
<keyword evidence="2" id="KW-0813">Transport</keyword>
<dbReference type="EMBL" id="HBNR01028991">
    <property type="protein sequence ID" value="CAE4582270.1"/>
    <property type="molecule type" value="Transcribed_RNA"/>
</dbReference>
<comment type="subcellular location">
    <subcellularLocation>
        <location evidence="1">Nucleus</location>
    </subcellularLocation>
</comment>
<gene>
    <name evidence="4" type="ORF">AMON00008_LOCUS19738</name>
</gene>
<evidence type="ECO:0000256" key="1">
    <source>
        <dbReference type="ARBA" id="ARBA00004123"/>
    </source>
</evidence>
<dbReference type="GO" id="GO:0006606">
    <property type="term" value="P:protein import into nucleus"/>
    <property type="evidence" value="ECO:0007669"/>
    <property type="project" value="TreeGrafter"/>
</dbReference>
<accession>A0A7S4QI09</accession>
<sequence length="1026" mass="110480">MSWFVLMSPPAMTPSLAPKAASLAAELQRRVICFAAGDELYAGEWLTNFQRAEGAWDVCVEALRPGPQPTCDAELLQEFCAQTLARLARAFAGHHPASAQRPQRDSLRALLTLHVGPSGRPEVWRQLALALTCADLWLGTWAPPLPAPAAASLEGGGSLPWEVRRELLALPAELLFCDRALPLDDLRLRQAAAGALLDACGAAFTELLLGGSGADAAKVSKERQSVLRTLAEWLRALRKALRLLPTHDPAMPLRVLVVQGDRLLELTRANPADASEVLQQLVRWHLKGCEKDLAMVLRPLLECLFNASSGEVCQSLLPLLTDLAGGCWPQAVLGDFDLDWHSIAVQALAAIRMAVEGAGLEETDGDANDAEAALAVWQTFAVTVREGTHGEPDLLEQLPGLAISKVERPEKRSRMFEEDEWHASPERIANCEALPQLFGLLASEMLELLHVPPDPADAEGLLALRDVRAAAQSTLSAWAVLVGRSALWQQATWSPLQQVGARLTGSGAEPLPEEAYREAEAVLWFSGTLAESWPGAMDGPGGAVLPPASAVLELGAALDAAPEQWRPLLWAAASSLARTGPAEYCQRLLEWTLQRPPTSSCYPELVQLVELPYAESIERLCRHLSTAGEVHVAVGERLAALAFEARPAAALHEDSVKAQSLMLLAMRHSMGSDATLLCQGLAQKVIPALCQAAEAEAQTARAERDPPWRAAQALFGTLSATLPAVAIAPNDRDHPAVGLWRDRWPYVEAALLRWPPSDASDQPHAAAAAALVAAAQMLPVFFPESVQVLARSAAQHELPQVQLEALRKVLASASCRTMDAAGLTELLNDNVLTAVEALLSREDALVANPPTVSALFRLLCDEKLRSLLLARPALGERCLVLVTRALPECTSADAAASILHFTAELVGSQDELSAEAAHRQMLVAAIPELCAAVCRALASHEHLAELDEGLLGAAEFLLRCSDALPAELQPALAAGLRGAQVAEWSSERLQRHVAGRADWPRKGEWLDQLQQIVCECQRERRRATLL</sequence>
<dbReference type="InterPro" id="IPR011989">
    <property type="entry name" value="ARM-like"/>
</dbReference>
<evidence type="ECO:0000313" key="4">
    <source>
        <dbReference type="EMBL" id="CAE4582270.1"/>
    </source>
</evidence>
<dbReference type="InterPro" id="IPR051345">
    <property type="entry name" value="Importin_beta-like_NTR"/>
</dbReference>
<dbReference type="PANTHER" id="PTHR12363">
    <property type="entry name" value="TRANSPORTIN 3 AND IMPORTIN 13"/>
    <property type="match status" value="1"/>
</dbReference>
<evidence type="ECO:0000256" key="3">
    <source>
        <dbReference type="ARBA" id="ARBA00023242"/>
    </source>
</evidence>
<dbReference type="GO" id="GO:0005737">
    <property type="term" value="C:cytoplasm"/>
    <property type="evidence" value="ECO:0007669"/>
    <property type="project" value="TreeGrafter"/>
</dbReference>
<evidence type="ECO:0000256" key="2">
    <source>
        <dbReference type="ARBA" id="ARBA00022448"/>
    </source>
</evidence>
<keyword evidence="3" id="KW-0539">Nucleus</keyword>
<dbReference type="AlphaFoldDB" id="A0A7S4QI09"/>
<organism evidence="4">
    <name type="scientific">Alexandrium monilatum</name>
    <dbReference type="NCBI Taxonomy" id="311494"/>
    <lineage>
        <taxon>Eukaryota</taxon>
        <taxon>Sar</taxon>
        <taxon>Alveolata</taxon>
        <taxon>Dinophyceae</taxon>
        <taxon>Gonyaulacales</taxon>
        <taxon>Pyrocystaceae</taxon>
        <taxon>Alexandrium</taxon>
    </lineage>
</organism>
<protein>
    <recommendedName>
        <fullName evidence="5">Exportin-1/Importin-beta-like domain-containing protein</fullName>
    </recommendedName>
</protein>
<proteinExistence type="predicted"/>
<name>A0A7S4QI09_9DINO</name>